<sequence length="442" mass="50536">MPTSKKSFIPFRLLLPSHPEYTECAAYTKEGKRCSSKLHDISGINKLHAALHNSYKTTIEDETREDMLKKLAGLTICGWQKSKSGYIEAAVHQWNVELQRQDSAAVSLQTPPRNVNAQSHDDKGSPKWEFTPYQTAEIDKLVRGELTEELNRLINGRITQNFMTHNWKNERDYLYIFECEEAEGLCKLGRTGNLPRRASQHEKCYPNLMERWCLYCPNSTVFEKVVQLEFARHRYKHACLKCNVTHTEWFKADFDDIYQHVKVWCQFSQGLQSPEKRSQVSIPLFFEFPSDPDRWYKWAQGYVQSWDNKMSPSEPNTSGKSFVDQDNVTVDDDAESIPGLSPSSSASGTPDDDYSDPPTPTPIERSRNSKPTAGQRLIIPAASQSVSHEAFWTPVESMSTPKDRVLFRVPGEYPVSPVKVVPQETEEDENGLADILESVRLF</sequence>
<proteinExistence type="predicted"/>
<accession>A0A2G7GBF2</accession>
<dbReference type="Proteomes" id="UP000231358">
    <property type="component" value="Unassembled WGS sequence"/>
</dbReference>
<dbReference type="SMART" id="SM00974">
    <property type="entry name" value="T5orf172"/>
    <property type="match status" value="1"/>
</dbReference>
<keyword evidence="4" id="KW-1185">Reference proteome</keyword>
<gene>
    <name evidence="3" type="ORF">AARAC_003549</name>
</gene>
<dbReference type="EMBL" id="NEXV01000038">
    <property type="protein sequence ID" value="PIG89925.1"/>
    <property type="molecule type" value="Genomic_DNA"/>
</dbReference>
<name>A0A2G7GBF2_9EURO</name>
<feature type="region of interest" description="Disordered" evidence="1">
    <location>
        <begin position="332"/>
        <end position="374"/>
    </location>
</feature>
<evidence type="ECO:0000256" key="1">
    <source>
        <dbReference type="SAM" id="MobiDB-lite"/>
    </source>
</evidence>
<dbReference type="InterPro" id="IPR018306">
    <property type="entry name" value="Phage_T5_Orf172_DNA-bd"/>
</dbReference>
<protein>
    <recommendedName>
        <fullName evidence="2">Bacteriophage T5 Orf172 DNA-binding domain-containing protein</fullName>
    </recommendedName>
</protein>
<feature type="compositionally biased region" description="Low complexity" evidence="1">
    <location>
        <begin position="336"/>
        <end position="349"/>
    </location>
</feature>
<reference evidence="3 4" key="1">
    <citation type="submission" date="2017-05" db="EMBL/GenBank/DDBJ databases">
        <title>Genome sequence for an aflatoxigenic pathogen of Argentinian peanut, Aspergillus arachidicola.</title>
        <authorList>
            <person name="Moore G."/>
            <person name="Beltz S.B."/>
            <person name="Mack B.M."/>
        </authorList>
    </citation>
    <scope>NUCLEOTIDE SEQUENCE [LARGE SCALE GENOMIC DNA]</scope>
    <source>
        <strain evidence="3 4">CBS 117610</strain>
    </source>
</reference>
<evidence type="ECO:0000313" key="4">
    <source>
        <dbReference type="Proteomes" id="UP000231358"/>
    </source>
</evidence>
<dbReference type="AlphaFoldDB" id="A0A2G7GBF2"/>
<feature type="region of interest" description="Disordered" evidence="1">
    <location>
        <begin position="110"/>
        <end position="129"/>
    </location>
</feature>
<evidence type="ECO:0000259" key="2">
    <source>
        <dbReference type="SMART" id="SM00974"/>
    </source>
</evidence>
<dbReference type="STRING" id="656916.A0A2G7GBF2"/>
<evidence type="ECO:0000313" key="3">
    <source>
        <dbReference type="EMBL" id="PIG89925.1"/>
    </source>
</evidence>
<organism evidence="3 4">
    <name type="scientific">Aspergillus arachidicola</name>
    <dbReference type="NCBI Taxonomy" id="656916"/>
    <lineage>
        <taxon>Eukaryota</taxon>
        <taxon>Fungi</taxon>
        <taxon>Dikarya</taxon>
        <taxon>Ascomycota</taxon>
        <taxon>Pezizomycotina</taxon>
        <taxon>Eurotiomycetes</taxon>
        <taxon>Eurotiomycetidae</taxon>
        <taxon>Eurotiales</taxon>
        <taxon>Aspergillaceae</taxon>
        <taxon>Aspergillus</taxon>
        <taxon>Aspergillus subgen. Circumdati</taxon>
    </lineage>
</organism>
<comment type="caution">
    <text evidence="3">The sequence shown here is derived from an EMBL/GenBank/DDBJ whole genome shotgun (WGS) entry which is preliminary data.</text>
</comment>
<feature type="domain" description="Bacteriophage T5 Orf172 DNA-binding" evidence="2">
    <location>
        <begin position="180"/>
        <end position="264"/>
    </location>
</feature>
<dbReference type="Pfam" id="PF10544">
    <property type="entry name" value="T5orf172"/>
    <property type="match status" value="1"/>
</dbReference>